<organism evidence="1 2">
    <name type="scientific">Entotheonella factor</name>
    <dbReference type="NCBI Taxonomy" id="1429438"/>
    <lineage>
        <taxon>Bacteria</taxon>
        <taxon>Pseudomonadati</taxon>
        <taxon>Nitrospinota/Tectimicrobiota group</taxon>
        <taxon>Candidatus Tectimicrobiota</taxon>
        <taxon>Candidatus Entotheonellia</taxon>
        <taxon>Candidatus Entotheonellales</taxon>
        <taxon>Candidatus Entotheonellaceae</taxon>
        <taxon>Candidatus Entotheonella</taxon>
    </lineage>
</organism>
<reference evidence="1 2" key="1">
    <citation type="journal article" date="2014" name="Nature">
        <title>An environmental bacterial taxon with a large and distinct metabolic repertoire.</title>
        <authorList>
            <person name="Wilson M.C."/>
            <person name="Mori T."/>
            <person name="Ruckert C."/>
            <person name="Uria A.R."/>
            <person name="Helf M.J."/>
            <person name="Takada K."/>
            <person name="Gernert C."/>
            <person name="Steffens U.A."/>
            <person name="Heycke N."/>
            <person name="Schmitt S."/>
            <person name="Rinke C."/>
            <person name="Helfrich E.J."/>
            <person name="Brachmann A.O."/>
            <person name="Gurgui C."/>
            <person name="Wakimoto T."/>
            <person name="Kracht M."/>
            <person name="Crusemann M."/>
            <person name="Hentschel U."/>
            <person name="Abe I."/>
            <person name="Matsunaga S."/>
            <person name="Kalinowski J."/>
            <person name="Takeyama H."/>
            <person name="Piel J."/>
        </authorList>
    </citation>
    <scope>NUCLEOTIDE SEQUENCE [LARGE SCALE GENOMIC DNA]</scope>
    <source>
        <strain evidence="2">TSY1</strain>
    </source>
</reference>
<evidence type="ECO:0000313" key="2">
    <source>
        <dbReference type="Proteomes" id="UP000019141"/>
    </source>
</evidence>
<dbReference type="Proteomes" id="UP000019141">
    <property type="component" value="Unassembled WGS sequence"/>
</dbReference>
<dbReference type="EMBL" id="AZHW01001181">
    <property type="protein sequence ID" value="ETW93730.1"/>
    <property type="molecule type" value="Genomic_DNA"/>
</dbReference>
<dbReference type="HOGENOM" id="CLU_3408958_0_0_7"/>
<sequence>MSHLPTHRFLDDRAIPYQEFDMGYLICRV</sequence>
<name>W4L7S6_ENTF1</name>
<proteinExistence type="predicted"/>
<evidence type="ECO:0000313" key="1">
    <source>
        <dbReference type="EMBL" id="ETW93730.1"/>
    </source>
</evidence>
<comment type="caution">
    <text evidence="1">The sequence shown here is derived from an EMBL/GenBank/DDBJ whole genome shotgun (WGS) entry which is preliminary data.</text>
</comment>
<accession>W4L7S6</accession>
<protein>
    <submittedName>
        <fullName evidence="1">Uncharacterized protein</fullName>
    </submittedName>
</protein>
<gene>
    <name evidence="1" type="ORF">ETSY1_37925</name>
</gene>
<keyword evidence="2" id="KW-1185">Reference proteome</keyword>
<dbReference type="AlphaFoldDB" id="W4L7S6"/>